<keyword evidence="4 5" id="KW-0472">Membrane</keyword>
<gene>
    <name evidence="6" type="ORF">GCM10023338_05730</name>
</gene>
<evidence type="ECO:0000313" key="7">
    <source>
        <dbReference type="Proteomes" id="UP001500631"/>
    </source>
</evidence>
<evidence type="ECO:0008006" key="8">
    <source>
        <dbReference type="Google" id="ProtNLM"/>
    </source>
</evidence>
<dbReference type="RefSeq" id="WP_077924685.1">
    <property type="nucleotide sequence ID" value="NZ_BAABKE010000002.1"/>
</dbReference>
<accession>A0ABP9MFG4</accession>
<keyword evidence="2 5" id="KW-0812">Transmembrane</keyword>
<feature type="transmembrane region" description="Helical" evidence="5">
    <location>
        <begin position="12"/>
        <end position="31"/>
    </location>
</feature>
<comment type="caution">
    <text evidence="6">The sequence shown here is derived from an EMBL/GenBank/DDBJ whole genome shotgun (WGS) entry which is preliminary data.</text>
</comment>
<feature type="transmembrane region" description="Helical" evidence="5">
    <location>
        <begin position="43"/>
        <end position="64"/>
    </location>
</feature>
<keyword evidence="3 5" id="KW-1133">Transmembrane helix</keyword>
<organism evidence="6 7">
    <name type="scientific">Wohlfahrtiimonas larvae</name>
    <dbReference type="NCBI Taxonomy" id="1157986"/>
    <lineage>
        <taxon>Bacteria</taxon>
        <taxon>Pseudomonadati</taxon>
        <taxon>Pseudomonadota</taxon>
        <taxon>Gammaproteobacteria</taxon>
        <taxon>Cardiobacteriales</taxon>
        <taxon>Ignatzschineriaceae</taxon>
        <taxon>Wohlfahrtiimonas</taxon>
    </lineage>
</organism>
<evidence type="ECO:0000256" key="2">
    <source>
        <dbReference type="ARBA" id="ARBA00022692"/>
    </source>
</evidence>
<evidence type="ECO:0000313" key="6">
    <source>
        <dbReference type="EMBL" id="GAA5095902.1"/>
    </source>
</evidence>
<dbReference type="Pfam" id="PF07869">
    <property type="entry name" value="DUF1656"/>
    <property type="match status" value="1"/>
</dbReference>
<name>A0ABP9MFG4_9GAMM</name>
<evidence type="ECO:0000256" key="4">
    <source>
        <dbReference type="ARBA" id="ARBA00023136"/>
    </source>
</evidence>
<protein>
    <recommendedName>
        <fullName evidence="8">DUF1656 domain-containing protein</fullName>
    </recommendedName>
</protein>
<keyword evidence="7" id="KW-1185">Reference proteome</keyword>
<dbReference type="EMBL" id="BAABKE010000002">
    <property type="protein sequence ID" value="GAA5095902.1"/>
    <property type="molecule type" value="Genomic_DNA"/>
</dbReference>
<sequence length="67" mass="7766">MGIHEISIGNVYISPILIYTLLALPITYGAIRLMSYFKLSRFVWHEMLFIIALYIIIFSLITLLSPF</sequence>
<keyword evidence="1" id="KW-1003">Cell membrane</keyword>
<evidence type="ECO:0000256" key="5">
    <source>
        <dbReference type="SAM" id="Phobius"/>
    </source>
</evidence>
<evidence type="ECO:0000256" key="3">
    <source>
        <dbReference type="ARBA" id="ARBA00022989"/>
    </source>
</evidence>
<dbReference type="Proteomes" id="UP001500631">
    <property type="component" value="Unassembled WGS sequence"/>
</dbReference>
<reference evidence="7" key="1">
    <citation type="journal article" date="2019" name="Int. J. Syst. Evol. Microbiol.">
        <title>The Global Catalogue of Microorganisms (GCM) 10K type strain sequencing project: providing services to taxonomists for standard genome sequencing and annotation.</title>
        <authorList>
            <consortium name="The Broad Institute Genomics Platform"/>
            <consortium name="The Broad Institute Genome Sequencing Center for Infectious Disease"/>
            <person name="Wu L."/>
            <person name="Ma J."/>
        </authorList>
    </citation>
    <scope>NUCLEOTIDE SEQUENCE [LARGE SCALE GENOMIC DNA]</scope>
    <source>
        <strain evidence="7">JCM 18424</strain>
    </source>
</reference>
<proteinExistence type="predicted"/>
<evidence type="ECO:0000256" key="1">
    <source>
        <dbReference type="ARBA" id="ARBA00022475"/>
    </source>
</evidence>
<dbReference type="InterPro" id="IPR012451">
    <property type="entry name" value="DUF1656"/>
</dbReference>